<dbReference type="Proteomes" id="UP001152604">
    <property type="component" value="Unassembled WGS sequence"/>
</dbReference>
<dbReference type="NCBIfam" id="TIGR01444">
    <property type="entry name" value="fkbM_fam"/>
    <property type="match status" value="1"/>
</dbReference>
<keyword evidence="3" id="KW-1185">Reference proteome</keyword>
<dbReference type="Pfam" id="PF05050">
    <property type="entry name" value="Methyltransf_21"/>
    <property type="match status" value="1"/>
</dbReference>
<proteinExistence type="predicted"/>
<gene>
    <name evidence="2" type="ORF">MES4922_170047</name>
</gene>
<name>A0ABN8JHF6_9HYPH</name>
<dbReference type="RefSeq" id="WP_254023868.1">
    <property type="nucleotide sequence ID" value="NZ_CAKXZS010000009.1"/>
</dbReference>
<evidence type="ECO:0000259" key="1">
    <source>
        <dbReference type="Pfam" id="PF05050"/>
    </source>
</evidence>
<sequence>MAKNKKSQASKWNIMGPQTKQALRDVGRRFGLDIRLNGLNSRDDLRFIHFLRMHGIDTVLDVGANRGQFAQQLFKSGFEGRIISFEPLPDEHALLLEAAAVFGDRWSIAPRLAVGDKAGRASFYVTQGSASSSLLEPLGGFVESAPQVKVDRQIEVETQRLDALWPNLGLIGRNVFLKIDVQGSEALVLEGARAVLPHVQGILVELSLVDLYAGQSSGIAVQQWMAEQGFGLWDIWIGFRNPQTHRLNQIDALFFRDGNGTTGEAAQ</sequence>
<accession>A0ABN8JHF6</accession>
<protein>
    <submittedName>
        <fullName evidence="2">Methyltransf_21 domain-containing protein</fullName>
    </submittedName>
</protein>
<dbReference type="InterPro" id="IPR053188">
    <property type="entry name" value="FkbM_Methyltransferase"/>
</dbReference>
<dbReference type="EMBL" id="CAKXZS010000009">
    <property type="protein sequence ID" value="CAH2396607.1"/>
    <property type="molecule type" value="Genomic_DNA"/>
</dbReference>
<evidence type="ECO:0000313" key="3">
    <source>
        <dbReference type="Proteomes" id="UP001152604"/>
    </source>
</evidence>
<dbReference type="PANTHER" id="PTHR36973:SF4">
    <property type="entry name" value="NODULATION PROTEIN"/>
    <property type="match status" value="1"/>
</dbReference>
<dbReference type="InterPro" id="IPR029063">
    <property type="entry name" value="SAM-dependent_MTases_sf"/>
</dbReference>
<comment type="caution">
    <text evidence="2">The sequence shown here is derived from an EMBL/GenBank/DDBJ whole genome shotgun (WGS) entry which is preliminary data.</text>
</comment>
<reference evidence="2" key="1">
    <citation type="submission" date="2022-03" db="EMBL/GenBank/DDBJ databases">
        <authorList>
            <person name="Brunel B."/>
        </authorList>
    </citation>
    <scope>NUCLEOTIDE SEQUENCE</scope>
    <source>
        <strain evidence="2">STM4922sample</strain>
    </source>
</reference>
<dbReference type="Gene3D" id="3.40.50.150">
    <property type="entry name" value="Vaccinia Virus protein VP39"/>
    <property type="match status" value="1"/>
</dbReference>
<dbReference type="InterPro" id="IPR006342">
    <property type="entry name" value="FkbM_mtfrase"/>
</dbReference>
<organism evidence="2 3">
    <name type="scientific">Mesorhizobium ventifaucium</name>
    <dbReference type="NCBI Taxonomy" id="666020"/>
    <lineage>
        <taxon>Bacteria</taxon>
        <taxon>Pseudomonadati</taxon>
        <taxon>Pseudomonadota</taxon>
        <taxon>Alphaproteobacteria</taxon>
        <taxon>Hyphomicrobiales</taxon>
        <taxon>Phyllobacteriaceae</taxon>
        <taxon>Mesorhizobium</taxon>
    </lineage>
</organism>
<dbReference type="PANTHER" id="PTHR36973">
    <property type="entry name" value="SLL1456 PROTEIN-RELATED"/>
    <property type="match status" value="1"/>
</dbReference>
<evidence type="ECO:0000313" key="2">
    <source>
        <dbReference type="EMBL" id="CAH2396607.1"/>
    </source>
</evidence>
<feature type="domain" description="Methyltransferase FkbM" evidence="1">
    <location>
        <begin position="61"/>
        <end position="230"/>
    </location>
</feature>
<dbReference type="SUPFAM" id="SSF53335">
    <property type="entry name" value="S-adenosyl-L-methionine-dependent methyltransferases"/>
    <property type="match status" value="1"/>
</dbReference>